<dbReference type="Gene3D" id="3.20.20.30">
    <property type="entry name" value="Luciferase-like domain"/>
    <property type="match status" value="1"/>
</dbReference>
<keyword evidence="1" id="KW-0285">Flavoprotein</keyword>
<comment type="caution">
    <text evidence="6">The sequence shown here is derived from an EMBL/GenBank/DDBJ whole genome shotgun (WGS) entry which is preliminary data.</text>
</comment>
<organism evidence="6 7">
    <name type="scientific">Dactylosporangium vinaceum</name>
    <dbReference type="NCBI Taxonomy" id="53362"/>
    <lineage>
        <taxon>Bacteria</taxon>
        <taxon>Bacillati</taxon>
        <taxon>Actinomycetota</taxon>
        <taxon>Actinomycetes</taxon>
        <taxon>Micromonosporales</taxon>
        <taxon>Micromonosporaceae</taxon>
        <taxon>Dactylosporangium</taxon>
    </lineage>
</organism>
<keyword evidence="3" id="KW-0560">Oxidoreductase</keyword>
<dbReference type="PANTHER" id="PTHR30011">
    <property type="entry name" value="ALKANESULFONATE MONOOXYGENASE-RELATED"/>
    <property type="match status" value="1"/>
</dbReference>
<evidence type="ECO:0000256" key="1">
    <source>
        <dbReference type="ARBA" id="ARBA00022630"/>
    </source>
</evidence>
<proteinExistence type="predicted"/>
<gene>
    <name evidence="6" type="ORF">ACFFTR_08755</name>
</gene>
<evidence type="ECO:0000313" key="7">
    <source>
        <dbReference type="Proteomes" id="UP001589608"/>
    </source>
</evidence>
<evidence type="ECO:0000256" key="2">
    <source>
        <dbReference type="ARBA" id="ARBA00022643"/>
    </source>
</evidence>
<evidence type="ECO:0000256" key="4">
    <source>
        <dbReference type="ARBA" id="ARBA00023033"/>
    </source>
</evidence>
<dbReference type="SUPFAM" id="SSF51679">
    <property type="entry name" value="Bacterial luciferase-like"/>
    <property type="match status" value="1"/>
</dbReference>
<dbReference type="RefSeq" id="WP_223103709.1">
    <property type="nucleotide sequence ID" value="NZ_CP061913.1"/>
</dbReference>
<accession>A0ABV5M2T7</accession>
<keyword evidence="7" id="KW-1185">Reference proteome</keyword>
<keyword evidence="2" id="KW-0288">FMN</keyword>
<feature type="domain" description="Luciferase-like" evidence="5">
    <location>
        <begin position="23"/>
        <end position="206"/>
    </location>
</feature>
<dbReference type="EMBL" id="JBHMCA010000020">
    <property type="protein sequence ID" value="MFB9443171.1"/>
    <property type="molecule type" value="Genomic_DNA"/>
</dbReference>
<dbReference type="Proteomes" id="UP001589608">
    <property type="component" value="Unassembled WGS sequence"/>
</dbReference>
<dbReference type="InterPro" id="IPR011251">
    <property type="entry name" value="Luciferase-like_dom"/>
</dbReference>
<dbReference type="Pfam" id="PF00296">
    <property type="entry name" value="Bac_luciferase"/>
    <property type="match status" value="1"/>
</dbReference>
<protein>
    <submittedName>
        <fullName evidence="6">LLM class flavin-dependent oxidoreductase</fullName>
    </submittedName>
</protein>
<reference evidence="6 7" key="1">
    <citation type="submission" date="2024-09" db="EMBL/GenBank/DDBJ databases">
        <authorList>
            <person name="Sun Q."/>
            <person name="Mori K."/>
        </authorList>
    </citation>
    <scope>NUCLEOTIDE SEQUENCE [LARGE SCALE GENOMIC DNA]</scope>
    <source>
        <strain evidence="6 7">JCM 3307</strain>
    </source>
</reference>
<dbReference type="PANTHER" id="PTHR30011:SF16">
    <property type="entry name" value="C2H2 FINGER DOMAIN TRANSCRIPTION FACTOR (EUROFUNG)-RELATED"/>
    <property type="match status" value="1"/>
</dbReference>
<sequence length="353" mass="36904">MPFVLAVEIDGGGAHPAAWRTAAPPDTLVGPRHLRHVAEVAERAGFTLVTIDDDLLPPEAGPGRIGAVERAGFVAAATTVLGVAPVVSTTYSEPFHVSTQLASVDHIASGRAGWVVSASARPEAAAAWGRATADPLQEAVDAVRVVRALWDSWEDDAVVRDVATGRYLDRDRLHYVDFTGATYSIKGPAIVPRPPQGQPVVIAPRGLVADAEVDVALIGGADVDAVRRTAAASGTPLAFAELEVALDTDTRDGAERVAQLDAYTSWPSTGRLRYTGGPNGLTILLRDLAAAGLHGVRIHPLVLGEDLAVLSRFVVPALVRAGLVARPRPGTTLRTTLGLPRPQSRFAATGGRA</sequence>
<evidence type="ECO:0000256" key="3">
    <source>
        <dbReference type="ARBA" id="ARBA00023002"/>
    </source>
</evidence>
<dbReference type="InterPro" id="IPR051260">
    <property type="entry name" value="Diverse_substr_monoxygenases"/>
</dbReference>
<name>A0ABV5M2T7_9ACTN</name>
<dbReference type="InterPro" id="IPR036661">
    <property type="entry name" value="Luciferase-like_sf"/>
</dbReference>
<evidence type="ECO:0000259" key="5">
    <source>
        <dbReference type="Pfam" id="PF00296"/>
    </source>
</evidence>
<evidence type="ECO:0000313" key="6">
    <source>
        <dbReference type="EMBL" id="MFB9443171.1"/>
    </source>
</evidence>
<keyword evidence="4" id="KW-0503">Monooxygenase</keyword>